<dbReference type="SUPFAM" id="SSF51735">
    <property type="entry name" value="NAD(P)-binding Rossmann-fold domains"/>
    <property type="match status" value="1"/>
</dbReference>
<dbReference type="InterPro" id="IPR036291">
    <property type="entry name" value="NAD(P)-bd_dom_sf"/>
</dbReference>
<accession>A0A7W6PQC8</accession>
<evidence type="ECO:0000313" key="1">
    <source>
        <dbReference type="EMBL" id="MBB4141540.1"/>
    </source>
</evidence>
<name>A0A7W6PQC8_9HYPH</name>
<dbReference type="PANTHER" id="PTHR43544">
    <property type="entry name" value="SHORT-CHAIN DEHYDROGENASE/REDUCTASE"/>
    <property type="match status" value="1"/>
</dbReference>
<organism evidence="1 2">
    <name type="scientific">Rhizobium rhizoryzae</name>
    <dbReference type="NCBI Taxonomy" id="451876"/>
    <lineage>
        <taxon>Bacteria</taxon>
        <taxon>Pseudomonadati</taxon>
        <taxon>Pseudomonadota</taxon>
        <taxon>Alphaproteobacteria</taxon>
        <taxon>Hyphomicrobiales</taxon>
        <taxon>Rhizobiaceae</taxon>
        <taxon>Rhizobium/Agrobacterium group</taxon>
        <taxon>Rhizobium</taxon>
    </lineage>
</organism>
<proteinExistence type="predicted"/>
<evidence type="ECO:0000313" key="2">
    <source>
        <dbReference type="Proteomes" id="UP000519897"/>
    </source>
</evidence>
<dbReference type="GO" id="GO:0016491">
    <property type="term" value="F:oxidoreductase activity"/>
    <property type="evidence" value="ECO:0007669"/>
    <property type="project" value="TreeGrafter"/>
</dbReference>
<dbReference type="PRINTS" id="PR00081">
    <property type="entry name" value="GDHRDH"/>
</dbReference>
<sequence>MLSMTSLPQGYRALVIGASGGIGSALSTVLKGDVACGEVVALSRSGTGLDVTNEESVAAAVAALEGPFHLIFCATGGLTIDGVGPEKSLRQISADAMMRQFALNAVGTALVTKYFTPLLPKKERGLMGFLSARVGSIGDNNLGGWISYRASKAALNQILRTASIELARTNPEAVIVPLHPGTVATSLSEKYSGGHERTEPAVAATNLLTVLNGLAPQQSGQFFAYDGSRIEW</sequence>
<protein>
    <submittedName>
        <fullName evidence="1">NAD(P)-dependent dehydrogenase (Short-subunit alcohol dehydrogenase family)</fullName>
    </submittedName>
</protein>
<dbReference type="Proteomes" id="UP000519897">
    <property type="component" value="Unassembled WGS sequence"/>
</dbReference>
<dbReference type="PANTHER" id="PTHR43544:SF12">
    <property type="entry name" value="NAD(P)-BINDING ROSSMANN-FOLD SUPERFAMILY PROTEIN"/>
    <property type="match status" value="1"/>
</dbReference>
<gene>
    <name evidence="1" type="ORF">GGQ72_000039</name>
</gene>
<keyword evidence="2" id="KW-1185">Reference proteome</keyword>
<dbReference type="EMBL" id="JACIEC010000001">
    <property type="protein sequence ID" value="MBB4141540.1"/>
    <property type="molecule type" value="Genomic_DNA"/>
</dbReference>
<dbReference type="InterPro" id="IPR002347">
    <property type="entry name" value="SDR_fam"/>
</dbReference>
<dbReference type="AlphaFoldDB" id="A0A7W6PQC8"/>
<comment type="caution">
    <text evidence="1">The sequence shown here is derived from an EMBL/GenBank/DDBJ whole genome shotgun (WGS) entry which is preliminary data.</text>
</comment>
<dbReference type="InterPro" id="IPR051468">
    <property type="entry name" value="Fungal_SecMetab_SDRs"/>
</dbReference>
<dbReference type="Pfam" id="PF00106">
    <property type="entry name" value="adh_short"/>
    <property type="match status" value="1"/>
</dbReference>
<dbReference type="Gene3D" id="3.40.50.720">
    <property type="entry name" value="NAD(P)-binding Rossmann-like Domain"/>
    <property type="match status" value="1"/>
</dbReference>
<dbReference type="GO" id="GO:0005737">
    <property type="term" value="C:cytoplasm"/>
    <property type="evidence" value="ECO:0007669"/>
    <property type="project" value="TreeGrafter"/>
</dbReference>
<reference evidence="1 2" key="1">
    <citation type="submission" date="2020-08" db="EMBL/GenBank/DDBJ databases">
        <title>Genomic Encyclopedia of Type Strains, Phase IV (KMG-IV): sequencing the most valuable type-strain genomes for metagenomic binning, comparative biology and taxonomic classification.</title>
        <authorList>
            <person name="Goeker M."/>
        </authorList>
    </citation>
    <scope>NUCLEOTIDE SEQUENCE [LARGE SCALE GENOMIC DNA]</scope>
    <source>
        <strain evidence="1 2">DSM 29514</strain>
    </source>
</reference>